<dbReference type="Pfam" id="PF01189">
    <property type="entry name" value="Methyltr_RsmB-F"/>
    <property type="match status" value="1"/>
</dbReference>
<evidence type="ECO:0000256" key="8">
    <source>
        <dbReference type="ARBA" id="ARBA00022679"/>
    </source>
</evidence>
<dbReference type="Pfam" id="PF01029">
    <property type="entry name" value="NusB"/>
    <property type="match status" value="1"/>
</dbReference>
<dbReference type="Proteomes" id="UP000650511">
    <property type="component" value="Unassembled WGS sequence"/>
</dbReference>
<comment type="caution">
    <text evidence="16">The sequence shown here is derived from an EMBL/GenBank/DDBJ whole genome shotgun (WGS) entry which is preliminary data.</text>
</comment>
<name>A0A8J3EUD1_9ACTN</name>
<evidence type="ECO:0000313" key="17">
    <source>
        <dbReference type="Proteomes" id="UP000650511"/>
    </source>
</evidence>
<protein>
    <recommendedName>
        <fullName evidence="4">16S rRNA (cytosine(967)-C(5))-methyltransferase</fullName>
        <ecNumber evidence="4">2.1.1.176</ecNumber>
    </recommendedName>
    <alternativeName>
        <fullName evidence="11">16S rRNA m5C967 methyltransferase</fullName>
    </alternativeName>
    <alternativeName>
        <fullName evidence="12">rRNA (cytosine-C(5)-)-methyltransferase RsmB</fullName>
    </alternativeName>
</protein>
<feature type="binding site" evidence="14">
    <location>
        <position position="292"/>
    </location>
    <ligand>
        <name>S-adenosyl-L-methionine</name>
        <dbReference type="ChEBI" id="CHEBI:59789"/>
    </ligand>
</feature>
<evidence type="ECO:0000256" key="10">
    <source>
        <dbReference type="ARBA" id="ARBA00022884"/>
    </source>
</evidence>
<feature type="binding site" evidence="14">
    <location>
        <position position="318"/>
    </location>
    <ligand>
        <name>S-adenosyl-L-methionine</name>
        <dbReference type="ChEBI" id="CHEBI:59789"/>
    </ligand>
</feature>
<evidence type="ECO:0000256" key="1">
    <source>
        <dbReference type="ARBA" id="ARBA00002724"/>
    </source>
</evidence>
<dbReference type="PANTHER" id="PTHR22807">
    <property type="entry name" value="NOP2 YEAST -RELATED NOL1/NOP2/FMU SUN DOMAIN-CONTAINING"/>
    <property type="match status" value="1"/>
</dbReference>
<sequence length="437" mass="46832">MSDRPGSDPTGLPARRAALAALTAVDEDDAYANLAVPAAVDRLAESRDRAFASHLAYDTLRWQGTLDWALGAVLTRPLDAVEPALRRVLRLGALQLLRTSVPPRAAVSTSVALAREVVPSGRAKGAGGFVNGVLRNLDRRRDALPWPDAEDDPIGHLALTTAHPRWVVSDLMHRYGFDRTRTILEADDAPPGVTLRATGDRDALLEELAAEGLDARPGALPEAIRVPGADPRRLAAVREGRAAVQDEASMQVARATGAGPGDRVLDLCAGPGGKTAHLAQLVGEDGRVTAVELHPHRAELVREATRRLGVEVDVHVGDATAPPLPDDARFDRVLLDAPCSGLGTGRRRPEVRWRRVPADAAELAGVQRRLLDAAAERVAAGGTLTYAVCTWTAAETDQVVQWFDAAHGSGFEPGERRQLLPDTDDTDGMYVASWRRR</sequence>
<comment type="similarity">
    <text evidence="3 14">Belongs to the class I-like SAM-binding methyltransferase superfamily. RsmB/NOP family.</text>
</comment>
<dbReference type="Gene3D" id="3.40.50.150">
    <property type="entry name" value="Vaccinia Virus protein VP39"/>
    <property type="match status" value="1"/>
</dbReference>
<dbReference type="InterPro" id="IPR006027">
    <property type="entry name" value="NusB_RsmB_TIM44"/>
</dbReference>
<evidence type="ECO:0000256" key="5">
    <source>
        <dbReference type="ARBA" id="ARBA00022490"/>
    </source>
</evidence>
<dbReference type="NCBIfam" id="TIGR00563">
    <property type="entry name" value="rsmB"/>
    <property type="match status" value="1"/>
</dbReference>
<evidence type="ECO:0000256" key="2">
    <source>
        <dbReference type="ARBA" id="ARBA00004496"/>
    </source>
</evidence>
<comment type="function">
    <text evidence="1">Specifically methylates the cytosine at position 967 (m5C967) of 16S rRNA.</text>
</comment>
<dbReference type="PANTHER" id="PTHR22807:SF53">
    <property type="entry name" value="RIBOSOMAL RNA SMALL SUBUNIT METHYLTRANSFERASE B-RELATED"/>
    <property type="match status" value="1"/>
</dbReference>
<keyword evidence="17" id="KW-1185">Reference proteome</keyword>
<evidence type="ECO:0000256" key="4">
    <source>
        <dbReference type="ARBA" id="ARBA00012140"/>
    </source>
</evidence>
<feature type="binding site" evidence="14">
    <location>
        <begin position="268"/>
        <end position="274"/>
    </location>
    <ligand>
        <name>S-adenosyl-L-methionine</name>
        <dbReference type="ChEBI" id="CHEBI:59789"/>
    </ligand>
</feature>
<keyword evidence="7 14" id="KW-0489">Methyltransferase</keyword>
<keyword evidence="9 14" id="KW-0949">S-adenosyl-L-methionine</keyword>
<dbReference type="InterPro" id="IPR029063">
    <property type="entry name" value="SAM-dependent_MTases_sf"/>
</dbReference>
<evidence type="ECO:0000256" key="9">
    <source>
        <dbReference type="ARBA" id="ARBA00022691"/>
    </source>
</evidence>
<keyword evidence="8 14" id="KW-0808">Transferase</keyword>
<evidence type="ECO:0000259" key="15">
    <source>
        <dbReference type="PROSITE" id="PS51686"/>
    </source>
</evidence>
<feature type="domain" description="SAM-dependent MTase RsmB/NOP-type" evidence="15">
    <location>
        <begin position="169"/>
        <end position="437"/>
    </location>
</feature>
<comment type="catalytic activity">
    <reaction evidence="13">
        <text>cytidine(967) in 16S rRNA + S-adenosyl-L-methionine = 5-methylcytidine(967) in 16S rRNA + S-adenosyl-L-homocysteine + H(+)</text>
        <dbReference type="Rhea" id="RHEA:42748"/>
        <dbReference type="Rhea" id="RHEA-COMP:10219"/>
        <dbReference type="Rhea" id="RHEA-COMP:10220"/>
        <dbReference type="ChEBI" id="CHEBI:15378"/>
        <dbReference type="ChEBI" id="CHEBI:57856"/>
        <dbReference type="ChEBI" id="CHEBI:59789"/>
        <dbReference type="ChEBI" id="CHEBI:74483"/>
        <dbReference type="ChEBI" id="CHEBI:82748"/>
        <dbReference type="EC" id="2.1.1.176"/>
    </reaction>
</comment>
<gene>
    <name evidence="16" type="ORF">GCM10011354_24180</name>
</gene>
<dbReference type="EC" id="2.1.1.176" evidence="4"/>
<dbReference type="InterPro" id="IPR001678">
    <property type="entry name" value="MeTrfase_RsmB-F_NOP2_dom"/>
</dbReference>
<keyword evidence="10 14" id="KW-0694">RNA-binding</keyword>
<dbReference type="PRINTS" id="PR02008">
    <property type="entry name" value="RCMTFAMILY"/>
</dbReference>
<dbReference type="PROSITE" id="PS51686">
    <property type="entry name" value="SAM_MT_RSMB_NOP"/>
    <property type="match status" value="1"/>
</dbReference>
<dbReference type="GO" id="GO:0008649">
    <property type="term" value="F:rRNA methyltransferase activity"/>
    <property type="evidence" value="ECO:0007669"/>
    <property type="project" value="InterPro"/>
</dbReference>
<dbReference type="InterPro" id="IPR054728">
    <property type="entry name" value="RsmB-like_ferredoxin"/>
</dbReference>
<evidence type="ECO:0000313" key="16">
    <source>
        <dbReference type="EMBL" id="GGI07454.1"/>
    </source>
</evidence>
<evidence type="ECO:0000256" key="12">
    <source>
        <dbReference type="ARBA" id="ARBA00031088"/>
    </source>
</evidence>
<dbReference type="AlphaFoldDB" id="A0A8J3EUD1"/>
<reference evidence="16" key="1">
    <citation type="journal article" date="2014" name="Int. J. Syst. Evol. Microbiol.">
        <title>Complete genome sequence of Corynebacterium casei LMG S-19264T (=DSM 44701T), isolated from a smear-ripened cheese.</title>
        <authorList>
            <consortium name="US DOE Joint Genome Institute (JGI-PGF)"/>
            <person name="Walter F."/>
            <person name="Albersmeier A."/>
            <person name="Kalinowski J."/>
            <person name="Ruckert C."/>
        </authorList>
    </citation>
    <scope>NUCLEOTIDE SEQUENCE</scope>
    <source>
        <strain evidence="16">CGMCC 1.14988</strain>
    </source>
</reference>
<feature type="active site" description="Nucleophile" evidence="14">
    <location>
        <position position="389"/>
    </location>
</feature>
<dbReference type="InterPro" id="IPR018314">
    <property type="entry name" value="RsmB/NOL1/NOP2-like_CS"/>
</dbReference>
<evidence type="ECO:0000256" key="13">
    <source>
        <dbReference type="ARBA" id="ARBA00047283"/>
    </source>
</evidence>
<comment type="subcellular location">
    <subcellularLocation>
        <location evidence="2">Cytoplasm</location>
    </subcellularLocation>
</comment>
<dbReference type="GO" id="GO:0003723">
    <property type="term" value="F:RNA binding"/>
    <property type="evidence" value="ECO:0007669"/>
    <property type="project" value="UniProtKB-UniRule"/>
</dbReference>
<dbReference type="CDD" id="cd02440">
    <property type="entry name" value="AdoMet_MTases"/>
    <property type="match status" value="1"/>
</dbReference>
<dbReference type="SUPFAM" id="SSF53335">
    <property type="entry name" value="S-adenosyl-L-methionine-dependent methyltransferases"/>
    <property type="match status" value="1"/>
</dbReference>
<dbReference type="PROSITE" id="PS01153">
    <property type="entry name" value="NOL1_NOP2_SUN"/>
    <property type="match status" value="1"/>
</dbReference>
<dbReference type="OrthoDB" id="9810297at2"/>
<accession>A0A8J3EUD1</accession>
<dbReference type="InterPro" id="IPR049560">
    <property type="entry name" value="MeTrfase_RsmB-F_NOP2_cat"/>
</dbReference>
<evidence type="ECO:0000256" key="11">
    <source>
        <dbReference type="ARBA" id="ARBA00030399"/>
    </source>
</evidence>
<evidence type="ECO:0000256" key="6">
    <source>
        <dbReference type="ARBA" id="ARBA00022552"/>
    </source>
</evidence>
<dbReference type="Pfam" id="PF22458">
    <property type="entry name" value="RsmF-B_ferredox"/>
    <property type="match status" value="1"/>
</dbReference>
<evidence type="ECO:0000256" key="7">
    <source>
        <dbReference type="ARBA" id="ARBA00022603"/>
    </source>
</evidence>
<reference evidence="16" key="2">
    <citation type="submission" date="2020-09" db="EMBL/GenBank/DDBJ databases">
        <authorList>
            <person name="Sun Q."/>
            <person name="Zhou Y."/>
        </authorList>
    </citation>
    <scope>NUCLEOTIDE SEQUENCE</scope>
    <source>
        <strain evidence="16">CGMCC 1.14988</strain>
    </source>
</reference>
<evidence type="ECO:0000256" key="3">
    <source>
        <dbReference type="ARBA" id="ARBA00007494"/>
    </source>
</evidence>
<dbReference type="InterPro" id="IPR035926">
    <property type="entry name" value="NusB-like_sf"/>
</dbReference>
<dbReference type="GO" id="GO:0005737">
    <property type="term" value="C:cytoplasm"/>
    <property type="evidence" value="ECO:0007669"/>
    <property type="project" value="UniProtKB-SubCell"/>
</dbReference>
<dbReference type="Gene3D" id="1.10.940.10">
    <property type="entry name" value="NusB-like"/>
    <property type="match status" value="1"/>
</dbReference>
<dbReference type="RefSeq" id="WP_130649878.1">
    <property type="nucleotide sequence ID" value="NZ_BMHA01000008.1"/>
</dbReference>
<proteinExistence type="inferred from homology"/>
<dbReference type="InterPro" id="IPR004573">
    <property type="entry name" value="rRNA_ssu_MeTfrase_B"/>
</dbReference>
<dbReference type="InterPro" id="IPR023267">
    <property type="entry name" value="RCMT"/>
</dbReference>
<evidence type="ECO:0000256" key="14">
    <source>
        <dbReference type="PROSITE-ProRule" id="PRU01023"/>
    </source>
</evidence>
<dbReference type="SUPFAM" id="SSF48013">
    <property type="entry name" value="NusB-like"/>
    <property type="match status" value="1"/>
</dbReference>
<keyword evidence="5" id="KW-0963">Cytoplasm</keyword>
<dbReference type="EMBL" id="BMHA01000008">
    <property type="protein sequence ID" value="GGI07454.1"/>
    <property type="molecule type" value="Genomic_DNA"/>
</dbReference>
<organism evidence="16 17">
    <name type="scientific">Egicoccus halophilus</name>
    <dbReference type="NCBI Taxonomy" id="1670830"/>
    <lineage>
        <taxon>Bacteria</taxon>
        <taxon>Bacillati</taxon>
        <taxon>Actinomycetota</taxon>
        <taxon>Nitriliruptoria</taxon>
        <taxon>Egicoccales</taxon>
        <taxon>Egicoccaceae</taxon>
        <taxon>Egicoccus</taxon>
    </lineage>
</organism>
<feature type="binding site" evidence="14">
    <location>
        <position position="336"/>
    </location>
    <ligand>
        <name>S-adenosyl-L-methionine</name>
        <dbReference type="ChEBI" id="CHEBI:59789"/>
    </ligand>
</feature>
<dbReference type="GO" id="GO:0006355">
    <property type="term" value="P:regulation of DNA-templated transcription"/>
    <property type="evidence" value="ECO:0007669"/>
    <property type="project" value="InterPro"/>
</dbReference>
<keyword evidence="6" id="KW-0698">rRNA processing</keyword>